<name>A0A699XLG3_TANCI</name>
<dbReference type="GO" id="GO:0034511">
    <property type="term" value="F:U3 snoRNA binding"/>
    <property type="evidence" value="ECO:0007669"/>
    <property type="project" value="InterPro"/>
</dbReference>
<reference evidence="2" key="1">
    <citation type="journal article" date="2019" name="Sci. Rep.">
        <title>Draft genome of Tanacetum cinerariifolium, the natural source of mosquito coil.</title>
        <authorList>
            <person name="Yamashiro T."/>
            <person name="Shiraishi A."/>
            <person name="Satake H."/>
            <person name="Nakayama K."/>
        </authorList>
    </citation>
    <scope>NUCLEOTIDE SEQUENCE</scope>
</reference>
<dbReference type="EMBL" id="BKCJ011878823">
    <property type="protein sequence ID" value="GFD60517.1"/>
    <property type="molecule type" value="Genomic_DNA"/>
</dbReference>
<dbReference type="InterPro" id="IPR053939">
    <property type="entry name" value="UTP25_C"/>
</dbReference>
<accession>A0A699XLG3</accession>
<evidence type="ECO:0000313" key="2">
    <source>
        <dbReference type="EMBL" id="GFD60517.1"/>
    </source>
</evidence>
<evidence type="ECO:0000259" key="1">
    <source>
        <dbReference type="Pfam" id="PF06862"/>
    </source>
</evidence>
<dbReference type="InterPro" id="IPR010678">
    <property type="entry name" value="UTP25"/>
</dbReference>
<comment type="caution">
    <text evidence="2">The sequence shown here is derived from an EMBL/GenBank/DDBJ whole genome shotgun (WGS) entry which is preliminary data.</text>
</comment>
<dbReference type="GO" id="GO:0019843">
    <property type="term" value="F:rRNA binding"/>
    <property type="evidence" value="ECO:0007669"/>
    <property type="project" value="TreeGrafter"/>
</dbReference>
<feature type="non-terminal residue" evidence="2">
    <location>
        <position position="80"/>
    </location>
</feature>
<dbReference type="PANTHER" id="PTHR12933:SF0">
    <property type="entry name" value="U3 SMALL NUCLEOLAR RNA-ASSOCIATED PROTEIN 25 HOMOLOG"/>
    <property type="match status" value="1"/>
</dbReference>
<dbReference type="AlphaFoldDB" id="A0A699XLG3"/>
<dbReference type="PANTHER" id="PTHR12933">
    <property type="entry name" value="ORF PROTEIN-RELATED"/>
    <property type="match status" value="1"/>
</dbReference>
<proteinExistence type="predicted"/>
<feature type="domain" description="UTP25 C-terminal" evidence="1">
    <location>
        <begin position="1"/>
        <end position="77"/>
    </location>
</feature>
<dbReference type="Pfam" id="PF06862">
    <property type="entry name" value="Utp25_C"/>
    <property type="match status" value="1"/>
</dbReference>
<protein>
    <recommendedName>
        <fullName evidence="1">UTP25 C-terminal domain-containing protein</fullName>
    </recommendedName>
</protein>
<dbReference type="GO" id="GO:0032040">
    <property type="term" value="C:small-subunit processome"/>
    <property type="evidence" value="ECO:0007669"/>
    <property type="project" value="TreeGrafter"/>
</dbReference>
<feature type="non-terminal residue" evidence="2">
    <location>
        <position position="1"/>
    </location>
</feature>
<gene>
    <name evidence="2" type="ORF">Tci_932486</name>
</gene>
<sequence length="80" mass="9082">IRGAKTIVFYSLPEHSQFYSEFLETAFLKSKGKQGGMEIDEDVDEAEISAKVLVSRFDLLRLERVVGSEDARRMLARDEG</sequence>
<organism evidence="2">
    <name type="scientific">Tanacetum cinerariifolium</name>
    <name type="common">Dalmatian daisy</name>
    <name type="synonym">Chrysanthemum cinerariifolium</name>
    <dbReference type="NCBI Taxonomy" id="118510"/>
    <lineage>
        <taxon>Eukaryota</taxon>
        <taxon>Viridiplantae</taxon>
        <taxon>Streptophyta</taxon>
        <taxon>Embryophyta</taxon>
        <taxon>Tracheophyta</taxon>
        <taxon>Spermatophyta</taxon>
        <taxon>Magnoliopsida</taxon>
        <taxon>eudicotyledons</taxon>
        <taxon>Gunneridae</taxon>
        <taxon>Pentapetalae</taxon>
        <taxon>asterids</taxon>
        <taxon>campanulids</taxon>
        <taxon>Asterales</taxon>
        <taxon>Asteraceae</taxon>
        <taxon>Asteroideae</taxon>
        <taxon>Anthemideae</taxon>
        <taxon>Anthemidinae</taxon>
        <taxon>Tanacetum</taxon>
    </lineage>
</organism>
<dbReference type="GO" id="GO:0000462">
    <property type="term" value="P:maturation of SSU-rRNA from tricistronic rRNA transcript (SSU-rRNA, 5.8S rRNA, LSU-rRNA)"/>
    <property type="evidence" value="ECO:0007669"/>
    <property type="project" value="TreeGrafter"/>
</dbReference>